<dbReference type="RefSeq" id="WP_115835307.1">
    <property type="nucleotide sequence ID" value="NZ_CP025086.1"/>
</dbReference>
<dbReference type="PANTHER" id="PTHR24567">
    <property type="entry name" value="CRP FAMILY TRANSCRIPTIONAL REGULATORY PROTEIN"/>
    <property type="match status" value="1"/>
</dbReference>
<dbReference type="PROSITE" id="PS50042">
    <property type="entry name" value="CNMP_BINDING_3"/>
    <property type="match status" value="1"/>
</dbReference>
<sequence>MARDDDLHDLTRHPVLAALEPEALRFLLREASQRILRSGEILFRRDEPSDGGYFLRSGSVVLEATEPGRDEKIVRPPTLIGEMALIAPTRRPATAVAREPSGVLQIPRSLFQRALAESPRSAERLRRLLEKRLHGFAQELNALRESAFEDHD</sequence>
<dbReference type="SMART" id="SM00100">
    <property type="entry name" value="cNMP"/>
    <property type="match status" value="1"/>
</dbReference>
<dbReference type="Gene3D" id="2.60.120.10">
    <property type="entry name" value="Jelly Rolls"/>
    <property type="match status" value="1"/>
</dbReference>
<dbReference type="GO" id="GO:0003700">
    <property type="term" value="F:DNA-binding transcription factor activity"/>
    <property type="evidence" value="ECO:0007669"/>
    <property type="project" value="TreeGrafter"/>
</dbReference>
<proteinExistence type="predicted"/>
<dbReference type="InterPro" id="IPR000595">
    <property type="entry name" value="cNMP-bd_dom"/>
</dbReference>
<evidence type="ECO:0000313" key="3">
    <source>
        <dbReference type="Proteomes" id="UP000256900"/>
    </source>
</evidence>
<evidence type="ECO:0000313" key="2">
    <source>
        <dbReference type="EMBL" id="REF89554.1"/>
    </source>
</evidence>
<dbReference type="SUPFAM" id="SSF51206">
    <property type="entry name" value="cAMP-binding domain-like"/>
    <property type="match status" value="1"/>
</dbReference>
<dbReference type="OrthoDB" id="9807547at2"/>
<comment type="caution">
    <text evidence="2">The sequence shown here is derived from an EMBL/GenBank/DDBJ whole genome shotgun (WGS) entry which is preliminary data.</text>
</comment>
<feature type="domain" description="Cyclic nucleotide-binding" evidence="1">
    <location>
        <begin position="15"/>
        <end position="132"/>
    </location>
</feature>
<protein>
    <submittedName>
        <fullName evidence="2">Cyclic nucleotide-binding protein</fullName>
    </submittedName>
</protein>
<dbReference type="AlphaFoldDB" id="A0A3D9Z303"/>
<dbReference type="InterPro" id="IPR014710">
    <property type="entry name" value="RmlC-like_jellyroll"/>
</dbReference>
<dbReference type="InterPro" id="IPR050397">
    <property type="entry name" value="Env_Response_Regulators"/>
</dbReference>
<dbReference type="InterPro" id="IPR018490">
    <property type="entry name" value="cNMP-bd_dom_sf"/>
</dbReference>
<accession>A0A3D9Z303</accession>
<dbReference type="Pfam" id="PF00027">
    <property type="entry name" value="cNMP_binding"/>
    <property type="match status" value="1"/>
</dbReference>
<reference evidence="2 3" key="1">
    <citation type="submission" date="2018-08" db="EMBL/GenBank/DDBJ databases">
        <title>Genomic Encyclopedia of Type Strains, Phase IV (KMG-IV): sequencing the most valuable type-strain genomes for metagenomic binning, comparative biology and taxonomic classification.</title>
        <authorList>
            <person name="Goeker M."/>
        </authorList>
    </citation>
    <scope>NUCLEOTIDE SEQUENCE [LARGE SCALE GENOMIC DNA]</scope>
    <source>
        <strain evidence="2 3">BW863</strain>
    </source>
</reference>
<evidence type="ECO:0000259" key="1">
    <source>
        <dbReference type="PROSITE" id="PS50042"/>
    </source>
</evidence>
<dbReference type="EMBL" id="QUMO01000001">
    <property type="protein sequence ID" value="REF89554.1"/>
    <property type="molecule type" value="Genomic_DNA"/>
</dbReference>
<dbReference type="CDD" id="cd00038">
    <property type="entry name" value="CAP_ED"/>
    <property type="match status" value="1"/>
</dbReference>
<keyword evidence="3" id="KW-1185">Reference proteome</keyword>
<name>A0A3D9Z303_9HYPH</name>
<dbReference type="PANTHER" id="PTHR24567:SF68">
    <property type="entry name" value="DNA-BINDING TRANSCRIPTIONAL DUAL REGULATOR CRP"/>
    <property type="match status" value="1"/>
</dbReference>
<gene>
    <name evidence="2" type="ORF">DES32_0778</name>
</gene>
<organism evidence="2 3">
    <name type="scientific">Methylovirgula ligni</name>
    <dbReference type="NCBI Taxonomy" id="569860"/>
    <lineage>
        <taxon>Bacteria</taxon>
        <taxon>Pseudomonadati</taxon>
        <taxon>Pseudomonadota</taxon>
        <taxon>Alphaproteobacteria</taxon>
        <taxon>Hyphomicrobiales</taxon>
        <taxon>Beijerinckiaceae</taxon>
        <taxon>Methylovirgula</taxon>
    </lineage>
</organism>
<dbReference type="Proteomes" id="UP000256900">
    <property type="component" value="Unassembled WGS sequence"/>
</dbReference>
<dbReference type="GO" id="GO:0005829">
    <property type="term" value="C:cytosol"/>
    <property type="evidence" value="ECO:0007669"/>
    <property type="project" value="TreeGrafter"/>
</dbReference>